<keyword evidence="3" id="KW-0460">Magnesium</keyword>
<evidence type="ECO:0000256" key="2">
    <source>
        <dbReference type="ARBA" id="ARBA00022801"/>
    </source>
</evidence>
<dbReference type="CDD" id="cd01637">
    <property type="entry name" value="IMPase_like"/>
    <property type="match status" value="1"/>
</dbReference>
<dbReference type="InterPro" id="IPR000760">
    <property type="entry name" value="Inositol_monophosphatase-like"/>
</dbReference>
<accession>A0ABW4RSP0</accession>
<dbReference type="RefSeq" id="WP_343872106.1">
    <property type="nucleotide sequence ID" value="NZ_BAAAIX010000005.1"/>
</dbReference>
<dbReference type="Proteomes" id="UP001597326">
    <property type="component" value="Unassembled WGS sequence"/>
</dbReference>
<dbReference type="Gene3D" id="3.30.540.10">
    <property type="entry name" value="Fructose-1,6-Bisphosphatase, subunit A, domain 1"/>
    <property type="match status" value="1"/>
</dbReference>
<evidence type="ECO:0000256" key="1">
    <source>
        <dbReference type="ARBA" id="ARBA00022723"/>
    </source>
</evidence>
<dbReference type="PANTHER" id="PTHR20854:SF4">
    <property type="entry name" value="INOSITOL-1-MONOPHOSPHATASE-RELATED"/>
    <property type="match status" value="1"/>
</dbReference>
<dbReference type="EMBL" id="JBHUFZ010000006">
    <property type="protein sequence ID" value="MFD1889089.1"/>
    <property type="molecule type" value="Genomic_DNA"/>
</dbReference>
<dbReference type="SUPFAM" id="SSF56655">
    <property type="entry name" value="Carbohydrate phosphatase"/>
    <property type="match status" value="1"/>
</dbReference>
<dbReference type="PROSITE" id="PS00629">
    <property type="entry name" value="IMP_1"/>
    <property type="match status" value="1"/>
</dbReference>
<dbReference type="Gene3D" id="3.40.190.80">
    <property type="match status" value="1"/>
</dbReference>
<keyword evidence="5" id="KW-1185">Reference proteome</keyword>
<dbReference type="InterPro" id="IPR020583">
    <property type="entry name" value="Inositol_monoP_metal-BS"/>
</dbReference>
<reference evidence="5" key="1">
    <citation type="journal article" date="2019" name="Int. J. Syst. Evol. Microbiol.">
        <title>The Global Catalogue of Microorganisms (GCM) 10K type strain sequencing project: providing services to taxonomists for standard genome sequencing and annotation.</title>
        <authorList>
            <consortium name="The Broad Institute Genomics Platform"/>
            <consortium name="The Broad Institute Genome Sequencing Center for Infectious Disease"/>
            <person name="Wu L."/>
            <person name="Ma J."/>
        </authorList>
    </citation>
    <scope>NUCLEOTIDE SEQUENCE [LARGE SCALE GENOMIC DNA]</scope>
    <source>
        <strain evidence="5">CAIM 431</strain>
    </source>
</reference>
<evidence type="ECO:0000313" key="5">
    <source>
        <dbReference type="Proteomes" id="UP001597326"/>
    </source>
</evidence>
<name>A0ABW4RSP0_9ACTN</name>
<keyword evidence="2" id="KW-0378">Hydrolase</keyword>
<evidence type="ECO:0000313" key="4">
    <source>
        <dbReference type="EMBL" id="MFD1889089.1"/>
    </source>
</evidence>
<organism evidence="4 5">
    <name type="scientific">Luteococcus peritonei</name>
    <dbReference type="NCBI Taxonomy" id="88874"/>
    <lineage>
        <taxon>Bacteria</taxon>
        <taxon>Bacillati</taxon>
        <taxon>Actinomycetota</taxon>
        <taxon>Actinomycetes</taxon>
        <taxon>Propionibacteriales</taxon>
        <taxon>Propionibacteriaceae</taxon>
        <taxon>Luteococcus</taxon>
    </lineage>
</organism>
<dbReference type="Pfam" id="PF00459">
    <property type="entry name" value="Inositol_P"/>
    <property type="match status" value="1"/>
</dbReference>
<dbReference type="PRINTS" id="PR00377">
    <property type="entry name" value="IMPHPHTASES"/>
</dbReference>
<protein>
    <submittedName>
        <fullName evidence="4">Inositol monophosphatase</fullName>
    </submittedName>
</protein>
<dbReference type="PANTHER" id="PTHR20854">
    <property type="entry name" value="INOSITOL MONOPHOSPHATASE"/>
    <property type="match status" value="1"/>
</dbReference>
<gene>
    <name evidence="4" type="ORF">ACFSCS_02675</name>
</gene>
<proteinExistence type="predicted"/>
<keyword evidence="1" id="KW-0479">Metal-binding</keyword>
<sequence>MASTSDVLELLQQVAEQVITPRFRALSGDEVDEKLPGDFVTIADRESEQVLTRELPRMFPGATVVGEEATFADPRVLDRLGDEHVFLVDPVDGTRNFVKGSPDHAVMVSELRRGEPTRTWIWQPEHQQAYLAERGAGAVRIDHGVEQPMVPRQALHRLPIGATSKGARRGFTADGQLAPVQMSAWCAGIDYPRLATGQLDYLVYKNLKPWDHVPGAVLLRELGGASMVFEGRDYRPTDAGPGLVIAASRELAELVIETWQQP</sequence>
<comment type="caution">
    <text evidence="4">The sequence shown here is derived from an EMBL/GenBank/DDBJ whole genome shotgun (WGS) entry which is preliminary data.</text>
</comment>
<evidence type="ECO:0000256" key="3">
    <source>
        <dbReference type="ARBA" id="ARBA00022842"/>
    </source>
</evidence>